<dbReference type="InterPro" id="IPR002575">
    <property type="entry name" value="Aminoglycoside_PTrfase"/>
</dbReference>
<dbReference type="PANTHER" id="PTHR21310">
    <property type="entry name" value="AMINOGLYCOSIDE PHOSPHOTRANSFERASE-RELATED-RELATED"/>
    <property type="match status" value="1"/>
</dbReference>
<name>A0A3A4A0W4_9ACTN</name>
<dbReference type="EMBL" id="QZEY01000028">
    <property type="protein sequence ID" value="RJL20801.1"/>
    <property type="molecule type" value="Genomic_DNA"/>
</dbReference>
<dbReference type="OrthoDB" id="3806873at2"/>
<feature type="domain" description="Aminoglycoside phosphotransferase" evidence="1">
    <location>
        <begin position="21"/>
        <end position="256"/>
    </location>
</feature>
<comment type="caution">
    <text evidence="2">The sequence shown here is derived from an EMBL/GenBank/DDBJ whole genome shotgun (WGS) entry which is preliminary data.</text>
</comment>
<dbReference type="InterPro" id="IPR011009">
    <property type="entry name" value="Kinase-like_dom_sf"/>
</dbReference>
<gene>
    <name evidence="2" type="ORF">D5H75_38750</name>
</gene>
<dbReference type="Proteomes" id="UP000265768">
    <property type="component" value="Unassembled WGS sequence"/>
</dbReference>
<dbReference type="SUPFAM" id="SSF56112">
    <property type="entry name" value="Protein kinase-like (PK-like)"/>
    <property type="match status" value="1"/>
</dbReference>
<dbReference type="GO" id="GO:0016740">
    <property type="term" value="F:transferase activity"/>
    <property type="evidence" value="ECO:0007669"/>
    <property type="project" value="UniProtKB-KW"/>
</dbReference>
<dbReference type="AlphaFoldDB" id="A0A3A4A0W4"/>
<dbReference type="PANTHER" id="PTHR21310:SF57">
    <property type="entry name" value="BLR2944 PROTEIN"/>
    <property type="match status" value="1"/>
</dbReference>
<sequence>MTEPEELVRRVLGAGTAVGGVRRLSGGASREMWSLTADGRPLILRRGSPGMTVDAGAGLAVEAGLMRAALAAGVPVPAIVAAGDDFILMEHVEGETIPRRILRDPRYAGARPNLADQCGRILAAIHRMPPPAVLTEAPDPLEFWRSVLDACGEPHPVFEWAFVRLARTRPPARRTAVVHGDFRNGNLIVGPEGVRAVLDWELAHLGDPVEDLGWLCVRAWRFGSPLPVGGFGTYDRLVASYEKAGGDPVDPAALRWWEAFGVLKWGIICVMQTLRHVRGGEDSVELAALGRRVCENEWDLLELLG</sequence>
<dbReference type="InterPro" id="IPR051678">
    <property type="entry name" value="AGP_Transferase"/>
</dbReference>
<protein>
    <submittedName>
        <fullName evidence="2">Phosphotransferase family protein</fullName>
    </submittedName>
</protein>
<evidence type="ECO:0000313" key="3">
    <source>
        <dbReference type="Proteomes" id="UP000265768"/>
    </source>
</evidence>
<dbReference type="Pfam" id="PF01636">
    <property type="entry name" value="APH"/>
    <property type="match status" value="1"/>
</dbReference>
<evidence type="ECO:0000259" key="1">
    <source>
        <dbReference type="Pfam" id="PF01636"/>
    </source>
</evidence>
<proteinExistence type="predicted"/>
<dbReference type="CDD" id="cd05154">
    <property type="entry name" value="ACAD10_11_N-like"/>
    <property type="match status" value="1"/>
</dbReference>
<dbReference type="Gene3D" id="3.30.200.20">
    <property type="entry name" value="Phosphorylase Kinase, domain 1"/>
    <property type="match status" value="1"/>
</dbReference>
<dbReference type="Gene3D" id="3.90.1200.10">
    <property type="match status" value="1"/>
</dbReference>
<reference evidence="2 3" key="1">
    <citation type="submission" date="2018-09" db="EMBL/GenBank/DDBJ databases">
        <title>YIM 75507 draft genome.</title>
        <authorList>
            <person name="Tang S."/>
            <person name="Feng Y."/>
        </authorList>
    </citation>
    <scope>NUCLEOTIDE SEQUENCE [LARGE SCALE GENOMIC DNA]</scope>
    <source>
        <strain evidence="2 3">YIM 75507</strain>
    </source>
</reference>
<evidence type="ECO:0000313" key="2">
    <source>
        <dbReference type="EMBL" id="RJL20801.1"/>
    </source>
</evidence>
<keyword evidence="3" id="KW-1185">Reference proteome</keyword>
<accession>A0A3A4A0W4</accession>
<keyword evidence="2" id="KW-0808">Transferase</keyword>
<organism evidence="2 3">
    <name type="scientific">Bailinhaonella thermotolerans</name>
    <dbReference type="NCBI Taxonomy" id="1070861"/>
    <lineage>
        <taxon>Bacteria</taxon>
        <taxon>Bacillati</taxon>
        <taxon>Actinomycetota</taxon>
        <taxon>Actinomycetes</taxon>
        <taxon>Streptosporangiales</taxon>
        <taxon>Streptosporangiaceae</taxon>
        <taxon>Bailinhaonella</taxon>
    </lineage>
</organism>
<dbReference type="InterPro" id="IPR041726">
    <property type="entry name" value="ACAD10_11_N"/>
</dbReference>
<dbReference type="RefSeq" id="WP_119931614.1">
    <property type="nucleotide sequence ID" value="NZ_QZEY01000028.1"/>
</dbReference>